<evidence type="ECO:0000313" key="4">
    <source>
        <dbReference type="Proteomes" id="UP000054498"/>
    </source>
</evidence>
<evidence type="ECO:0000256" key="2">
    <source>
        <dbReference type="SAM" id="SignalP"/>
    </source>
</evidence>
<keyword evidence="4" id="KW-1185">Reference proteome</keyword>
<dbReference type="GeneID" id="25741886"/>
<sequence length="84" mass="9102">MILVLAAAAAVASRVAAAGARWKQREARAGARIERRAGVDILHPTSSGYLTASQENGSELFYVFFEAEEPEGDLETTPIVLWLQ</sequence>
<accession>A0A0D2M694</accession>
<feature type="signal peptide" evidence="2">
    <location>
        <begin position="1"/>
        <end position="17"/>
    </location>
</feature>
<dbReference type="Proteomes" id="UP000054498">
    <property type="component" value="Unassembled WGS sequence"/>
</dbReference>
<feature type="chain" id="PRO_5002264475" evidence="2">
    <location>
        <begin position="18"/>
        <end position="84"/>
    </location>
</feature>
<dbReference type="InterPro" id="IPR029058">
    <property type="entry name" value="AB_hydrolase_fold"/>
</dbReference>
<dbReference type="SUPFAM" id="SSF53474">
    <property type="entry name" value="alpha/beta-Hydrolases"/>
    <property type="match status" value="1"/>
</dbReference>
<dbReference type="AlphaFoldDB" id="A0A0D2M694"/>
<dbReference type="Gene3D" id="3.40.50.1820">
    <property type="entry name" value="alpha/beta hydrolase"/>
    <property type="match status" value="1"/>
</dbReference>
<evidence type="ECO:0000313" key="3">
    <source>
        <dbReference type="EMBL" id="KIY98954.1"/>
    </source>
</evidence>
<name>A0A0D2M694_9CHLO</name>
<reference evidence="3 4" key="1">
    <citation type="journal article" date="2013" name="BMC Genomics">
        <title>Reconstruction of the lipid metabolism for the microalga Monoraphidium neglectum from its genome sequence reveals characteristics suitable for biofuel production.</title>
        <authorList>
            <person name="Bogen C."/>
            <person name="Al-Dilaimi A."/>
            <person name="Albersmeier A."/>
            <person name="Wichmann J."/>
            <person name="Grundmann M."/>
            <person name="Rupp O."/>
            <person name="Lauersen K.J."/>
            <person name="Blifernez-Klassen O."/>
            <person name="Kalinowski J."/>
            <person name="Goesmann A."/>
            <person name="Mussgnug J.H."/>
            <person name="Kruse O."/>
        </authorList>
    </citation>
    <scope>NUCLEOTIDE SEQUENCE [LARGE SCALE GENOMIC DNA]</scope>
    <source>
        <strain evidence="3 4">SAG 48.87</strain>
    </source>
</reference>
<dbReference type="GO" id="GO:0006508">
    <property type="term" value="P:proteolysis"/>
    <property type="evidence" value="ECO:0007669"/>
    <property type="project" value="InterPro"/>
</dbReference>
<evidence type="ECO:0000256" key="1">
    <source>
        <dbReference type="ARBA" id="ARBA00009431"/>
    </source>
</evidence>
<proteinExistence type="inferred from homology"/>
<dbReference type="InterPro" id="IPR001563">
    <property type="entry name" value="Peptidase_S10"/>
</dbReference>
<protein>
    <submittedName>
        <fullName evidence="3">Uncharacterized protein</fullName>
    </submittedName>
</protein>
<organism evidence="3 4">
    <name type="scientific">Monoraphidium neglectum</name>
    <dbReference type="NCBI Taxonomy" id="145388"/>
    <lineage>
        <taxon>Eukaryota</taxon>
        <taxon>Viridiplantae</taxon>
        <taxon>Chlorophyta</taxon>
        <taxon>core chlorophytes</taxon>
        <taxon>Chlorophyceae</taxon>
        <taxon>CS clade</taxon>
        <taxon>Sphaeropleales</taxon>
        <taxon>Selenastraceae</taxon>
        <taxon>Monoraphidium</taxon>
    </lineage>
</organism>
<comment type="similarity">
    <text evidence="1">Belongs to the peptidase S10 family.</text>
</comment>
<dbReference type="EMBL" id="KK102007">
    <property type="protein sequence ID" value="KIY98954.1"/>
    <property type="molecule type" value="Genomic_DNA"/>
</dbReference>
<dbReference type="OrthoDB" id="1683997at2759"/>
<dbReference type="GO" id="GO:0004185">
    <property type="term" value="F:serine-type carboxypeptidase activity"/>
    <property type="evidence" value="ECO:0007669"/>
    <property type="project" value="InterPro"/>
</dbReference>
<dbReference type="RefSeq" id="XP_013897974.1">
    <property type="nucleotide sequence ID" value="XM_014042520.1"/>
</dbReference>
<gene>
    <name evidence="3" type="ORF">MNEG_9011</name>
</gene>
<feature type="non-terminal residue" evidence="3">
    <location>
        <position position="84"/>
    </location>
</feature>
<dbReference type="Pfam" id="PF00450">
    <property type="entry name" value="Peptidase_S10"/>
    <property type="match status" value="1"/>
</dbReference>
<dbReference type="KEGG" id="mng:MNEG_9011"/>
<keyword evidence="2" id="KW-0732">Signal</keyword>